<evidence type="ECO:0000256" key="4">
    <source>
        <dbReference type="ARBA" id="ARBA00022842"/>
    </source>
</evidence>
<dbReference type="SUPFAM" id="SSF56672">
    <property type="entry name" value="DNA/RNA polymerases"/>
    <property type="match status" value="1"/>
</dbReference>
<dbReference type="EMBL" id="WKJJ01000006">
    <property type="protein sequence ID" value="MRV72354.1"/>
    <property type="molecule type" value="Genomic_DNA"/>
</dbReference>
<dbReference type="GO" id="GO:0051607">
    <property type="term" value="P:defense response to virus"/>
    <property type="evidence" value="ECO:0007669"/>
    <property type="project" value="UniProtKB-KW"/>
</dbReference>
<dbReference type="InterPro" id="IPR043502">
    <property type="entry name" value="DNA/RNA_pol_sf"/>
</dbReference>
<keyword evidence="2" id="KW-0548">Nucleotidyltransferase</keyword>
<keyword evidence="3" id="KW-0479">Metal-binding</keyword>
<evidence type="ECO:0000256" key="6">
    <source>
        <dbReference type="ARBA" id="ARBA00023118"/>
    </source>
</evidence>
<dbReference type="PROSITE" id="PS50878">
    <property type="entry name" value="RT_POL"/>
    <property type="match status" value="1"/>
</dbReference>
<evidence type="ECO:0000256" key="5">
    <source>
        <dbReference type="ARBA" id="ARBA00022918"/>
    </source>
</evidence>
<dbReference type="RefSeq" id="WP_371867921.1">
    <property type="nucleotide sequence ID" value="NZ_WKJJ01000006.1"/>
</dbReference>
<evidence type="ECO:0000256" key="1">
    <source>
        <dbReference type="ARBA" id="ARBA00022679"/>
    </source>
</evidence>
<dbReference type="PRINTS" id="PR00866">
    <property type="entry name" value="RNADNAPOLMS"/>
</dbReference>
<keyword evidence="6" id="KW-0051">Antiviral defense</keyword>
<organism evidence="9 10">
    <name type="scientific">Pseudoduganella rivuli</name>
    <dbReference type="NCBI Taxonomy" id="2666085"/>
    <lineage>
        <taxon>Bacteria</taxon>
        <taxon>Pseudomonadati</taxon>
        <taxon>Pseudomonadota</taxon>
        <taxon>Betaproteobacteria</taxon>
        <taxon>Burkholderiales</taxon>
        <taxon>Oxalobacteraceae</taxon>
        <taxon>Telluria group</taxon>
        <taxon>Pseudoduganella</taxon>
    </lineage>
</organism>
<dbReference type="GO" id="GO:0003723">
    <property type="term" value="F:RNA binding"/>
    <property type="evidence" value="ECO:0007669"/>
    <property type="project" value="InterPro"/>
</dbReference>
<gene>
    <name evidence="9" type="ORF">GJ700_11595</name>
</gene>
<dbReference type="Pfam" id="PF00078">
    <property type="entry name" value="RVT_1"/>
    <property type="match status" value="1"/>
</dbReference>
<keyword evidence="5 9" id="KW-0695">RNA-directed DNA polymerase</keyword>
<evidence type="ECO:0000256" key="3">
    <source>
        <dbReference type="ARBA" id="ARBA00022723"/>
    </source>
</evidence>
<proteinExistence type="inferred from homology"/>
<sequence>MPTVPQLNPVKVSTESIITVENLCSALSITLEELNEVRSIPNGERYIASQIPKKDGTMRVVHNPHFRLRRIQRRINKRILSRQSVVSWPDHIFGSIPNQLDSERIEHEKDYVACARVHCEAKSILSIDIANFFDNIHITKISKIFCEFFKYSTEVSNILAEICCHNDNLIQGALTSSYLATLSLYEVEGKVVERLLKKNLRYTRLVDDITVSSRLAGYNFDYAKALIEEMLIDMDLPMNSSKTRIQYNSTVPLTVHGLRVAFKEPRLPGDEVRKIRAAVHSIELMASEPNYRTTHPYRRDFNRCMGRVNKLSRVGHQQHSVLVNRLRKVMPLPSPKDIERTIKIITRLERDYPTKRGTFWFSKRYYLAHERLNILKRSFPGISKELRKRLKPLRSKYE</sequence>
<keyword evidence="1" id="KW-0808">Transferase</keyword>
<dbReference type="CDD" id="cd03487">
    <property type="entry name" value="RT_Bac_retron_II"/>
    <property type="match status" value="1"/>
</dbReference>
<protein>
    <submittedName>
        <fullName evidence="9">RNA-directed DNA polymerase</fullName>
    </submittedName>
</protein>
<dbReference type="InterPro" id="IPR000477">
    <property type="entry name" value="RT_dom"/>
</dbReference>
<name>A0A7X2IM31_9BURK</name>
<evidence type="ECO:0000256" key="7">
    <source>
        <dbReference type="ARBA" id="ARBA00034120"/>
    </source>
</evidence>
<dbReference type="AlphaFoldDB" id="A0A7X2IM31"/>
<evidence type="ECO:0000256" key="2">
    <source>
        <dbReference type="ARBA" id="ARBA00022695"/>
    </source>
</evidence>
<dbReference type="GO" id="GO:0046872">
    <property type="term" value="F:metal ion binding"/>
    <property type="evidence" value="ECO:0007669"/>
    <property type="project" value="UniProtKB-KW"/>
</dbReference>
<dbReference type="GO" id="GO:0003964">
    <property type="term" value="F:RNA-directed DNA polymerase activity"/>
    <property type="evidence" value="ECO:0007669"/>
    <property type="project" value="UniProtKB-KW"/>
</dbReference>
<comment type="caution">
    <text evidence="9">The sequence shown here is derived from an EMBL/GenBank/DDBJ whole genome shotgun (WGS) entry which is preliminary data.</text>
</comment>
<evidence type="ECO:0000313" key="10">
    <source>
        <dbReference type="Proteomes" id="UP000446768"/>
    </source>
</evidence>
<keyword evidence="4" id="KW-0460">Magnesium</keyword>
<comment type="similarity">
    <text evidence="7">Belongs to the bacterial reverse transcriptase family.</text>
</comment>
<keyword evidence="10" id="KW-1185">Reference proteome</keyword>
<dbReference type="InterPro" id="IPR000123">
    <property type="entry name" value="Reverse_transcriptase_msDNA"/>
</dbReference>
<accession>A0A7X2IM31</accession>
<reference evidence="9 10" key="1">
    <citation type="submission" date="2019-11" db="EMBL/GenBank/DDBJ databases">
        <title>Novel species isolated from a subtropical stream in China.</title>
        <authorList>
            <person name="Lu H."/>
        </authorList>
    </citation>
    <scope>NUCLEOTIDE SEQUENCE [LARGE SCALE GENOMIC DNA]</scope>
    <source>
        <strain evidence="9 10">FT92W</strain>
    </source>
</reference>
<dbReference type="Proteomes" id="UP000446768">
    <property type="component" value="Unassembled WGS sequence"/>
</dbReference>
<evidence type="ECO:0000259" key="8">
    <source>
        <dbReference type="PROSITE" id="PS50878"/>
    </source>
</evidence>
<evidence type="ECO:0000313" key="9">
    <source>
        <dbReference type="EMBL" id="MRV72354.1"/>
    </source>
</evidence>
<feature type="domain" description="Reverse transcriptase" evidence="8">
    <location>
        <begin position="32"/>
        <end position="260"/>
    </location>
</feature>